<organism evidence="5 6">
    <name type="scientific">Alkalihalobacterium chitinilyticum</name>
    <dbReference type="NCBI Taxonomy" id="2980103"/>
    <lineage>
        <taxon>Bacteria</taxon>
        <taxon>Bacillati</taxon>
        <taxon>Bacillota</taxon>
        <taxon>Bacilli</taxon>
        <taxon>Bacillales</taxon>
        <taxon>Bacillaceae</taxon>
        <taxon>Alkalihalobacterium</taxon>
    </lineage>
</organism>
<feature type="domain" description="Calcineurin-like phosphoesterase" evidence="2">
    <location>
        <begin position="47"/>
        <end position="245"/>
    </location>
</feature>
<proteinExistence type="predicted"/>
<dbReference type="SUPFAM" id="SSF101756">
    <property type="entry name" value="Hypothetical protein YgiW"/>
    <property type="match status" value="1"/>
</dbReference>
<feature type="domain" description="5'-Nucleotidase C-terminal" evidence="3">
    <location>
        <begin position="320"/>
        <end position="467"/>
    </location>
</feature>
<evidence type="ECO:0000259" key="3">
    <source>
        <dbReference type="Pfam" id="PF02872"/>
    </source>
</evidence>
<evidence type="ECO:0000259" key="4">
    <source>
        <dbReference type="Pfam" id="PF19886"/>
    </source>
</evidence>
<dbReference type="CDD" id="cd00845">
    <property type="entry name" value="MPP_UshA_N_like"/>
    <property type="match status" value="1"/>
</dbReference>
<dbReference type="CDD" id="cd04486">
    <property type="entry name" value="YhcR_OBF_like"/>
    <property type="match status" value="2"/>
</dbReference>
<dbReference type="RefSeq" id="WP_275119230.1">
    <property type="nucleotide sequence ID" value="NZ_JAOTPO010000010.1"/>
</dbReference>
<dbReference type="Pfam" id="PF02872">
    <property type="entry name" value="5_nucleotid_C"/>
    <property type="match status" value="2"/>
</dbReference>
<evidence type="ECO:0000256" key="1">
    <source>
        <dbReference type="ARBA" id="ARBA00022729"/>
    </source>
</evidence>
<comment type="caution">
    <text evidence="5">The sequence shown here is derived from an EMBL/GenBank/DDBJ whole genome shotgun (WGS) entry which is preliminary data.</text>
</comment>
<sequence>MISFTKNNRKMYSIILVFAMLFYSLFGSIGTISANTTVNSNDNIVELKILHTNDIHSHINPLGKAAAYINKERSAATHSLYLDAGDIFSGNPVVDLNNGKPIIEILNMMNLDAMAFGNHDFDYGQAETIDRIKESNFPWLSANMTVTEEAMEGFPQPEPYTVFVQDGLRIGVFSLIETPPSTAPVNIAGINFHNPIATAKEYGTLKEDEDLDVLIALTHQGYSEDRRLAEAVDFFDVIIGGHSHTALAAPAVVNGTPVFQVGSNALNVGNLTLKVDTEKREVVEVTGFSQPVHELTEVDEAIQERIDYHNSKMDEVLGVVIGHSTTGLSRDGRTVRDAPLGNFWTDAMRHSVNADAALTNNGGIRDSIPAGDITKGHIYTVEPFANEIMEYEMTGQALKDVIEFSYNRRNSVDLQTSGLTYKVLTNTVGQLIDLELMIDGQPIDLEKKYRVAVADYIGSGGGGYNFVGEVITPDAGYMTDAMIEYAEYRTAKGEKLDYVSEGRIKVEVGDPSAIGNVIGSTEKGLNDSFNKKGDSGLGNLYADSVRAIASTDVGLLNNSSVSGTIPAGDITDAQIQFLDSFGNEVVAVTTTVERLKEVLVTQADFHNGVDLQVSGIKYELVKENGKFVDVKVMNEAGEVLSDSTELTAAYNDFMHGRGFYNLGAEVIDTYGKVWESVIEFVTNHDGPIDYEEGSRITISGEEPAPGNPGDLPEGVMTVAEAIANNSGEGIVQGYIVGTNNVFDGEFTVATNIALADDPNEKSLAKTLPVQLPNTSIRTDLNLVDNPENLGKLVHITGDLSAYFSRPGLRNARAYEFVETPEPSNKLEDIRTLAQGTTVEATGIVTSTPGAWGNKGFYIQDETAGLYVFVPTNYSGNFDVKAGDEVTVNGKLGNFNGELQVTDVTNIMVNSSNNDLPGALNLTPGQVSKDNEAQIVTLEGVTITELAPSGTFGTFEFKAVKGEESVVIRVDNRTGLHFNDFTFENGDIVTVTGASSVFNNTIQVKPRHAGDIIEYVEVGEPIIEKISIAEARSVATGTEVTVEATVTTTPGGWGQKGFYIQDETAGIYVFQNSFDVKKGDIVRITGTKGAFNQELQISNVTSLEVIGKGELPLPLPLSPAQASTENEAQLVMLEEVVITDLKSINSFGTFEFTAVKDGETVIVRVDNRTGLKFDDFAFTNGDVVSITGISSRFNNTIQVKPRGAEDIIERHAKADKINVSLTDGKENEVHSLARNLKINVSAAIENHSKEVNGTKDYIVSVRLIDKHGRVQFSHIDVTTVASGSHETVNSEVIVPPNHNGQRYTLEVVVYEGNNRTELEYNKKLIEHKIK</sequence>
<dbReference type="Proteomes" id="UP001148125">
    <property type="component" value="Unassembled WGS sequence"/>
</dbReference>
<gene>
    <name evidence="5" type="ORF">N7Z68_14645</name>
</gene>
<dbReference type="InterPro" id="IPR045939">
    <property type="entry name" value="YhcR_N"/>
</dbReference>
<dbReference type="Gene3D" id="3.60.21.10">
    <property type="match status" value="1"/>
</dbReference>
<dbReference type="InterPro" id="IPR036700">
    <property type="entry name" value="BOBF_sf"/>
</dbReference>
<feature type="domain" description="5'-Nucleotidase C-terminal" evidence="3">
    <location>
        <begin position="517"/>
        <end position="658"/>
    </location>
</feature>
<dbReference type="Pfam" id="PF00149">
    <property type="entry name" value="Metallophos"/>
    <property type="match status" value="1"/>
</dbReference>
<dbReference type="PANTHER" id="PTHR11575">
    <property type="entry name" value="5'-NUCLEOTIDASE-RELATED"/>
    <property type="match status" value="1"/>
</dbReference>
<evidence type="ECO:0000313" key="6">
    <source>
        <dbReference type="Proteomes" id="UP001148125"/>
    </source>
</evidence>
<feature type="domain" description="Endonuclease YhcR N-terminal" evidence="4">
    <location>
        <begin position="716"/>
        <end position="816"/>
    </location>
</feature>
<name>A0ABT5VK29_9BACI</name>
<dbReference type="InterPro" id="IPR006146">
    <property type="entry name" value="5'-Nucleotdase_CS"/>
</dbReference>
<keyword evidence="1" id="KW-0732">Signal</keyword>
<accession>A0ABT5VK29</accession>
<dbReference type="EMBL" id="JAOTPO010000010">
    <property type="protein sequence ID" value="MDE5414614.1"/>
    <property type="molecule type" value="Genomic_DNA"/>
</dbReference>
<evidence type="ECO:0000259" key="2">
    <source>
        <dbReference type="Pfam" id="PF00149"/>
    </source>
</evidence>
<dbReference type="Pfam" id="PF19886">
    <property type="entry name" value="DUF6359"/>
    <property type="match status" value="1"/>
</dbReference>
<dbReference type="PROSITE" id="PS00785">
    <property type="entry name" value="5_NUCLEOTIDASE_1"/>
    <property type="match status" value="1"/>
</dbReference>
<dbReference type="InterPro" id="IPR036907">
    <property type="entry name" value="5'-Nucleotdase_C_sf"/>
</dbReference>
<protein>
    <submittedName>
        <fullName evidence="5">5'-nucleotidase C-terminal domain-containing protein</fullName>
    </submittedName>
</protein>
<dbReference type="PANTHER" id="PTHR11575:SF24">
    <property type="entry name" value="5'-NUCLEOTIDASE"/>
    <property type="match status" value="1"/>
</dbReference>
<dbReference type="Gene3D" id="3.90.780.10">
    <property type="entry name" value="5'-Nucleotidase, C-terminal domain"/>
    <property type="match status" value="2"/>
</dbReference>
<dbReference type="InterPro" id="IPR004843">
    <property type="entry name" value="Calcineurin-like_PHP"/>
</dbReference>
<dbReference type="PRINTS" id="PR01607">
    <property type="entry name" value="APYRASEFAMLY"/>
</dbReference>
<dbReference type="InterPro" id="IPR029052">
    <property type="entry name" value="Metallo-depent_PP-like"/>
</dbReference>
<dbReference type="InterPro" id="IPR006179">
    <property type="entry name" value="5_nucleotidase/apyrase"/>
</dbReference>
<evidence type="ECO:0000313" key="5">
    <source>
        <dbReference type="EMBL" id="MDE5414614.1"/>
    </source>
</evidence>
<dbReference type="SUPFAM" id="SSF56300">
    <property type="entry name" value="Metallo-dependent phosphatases"/>
    <property type="match status" value="1"/>
</dbReference>
<dbReference type="SUPFAM" id="SSF55816">
    <property type="entry name" value="5'-nucleotidase (syn. UDP-sugar hydrolase), C-terminal domain"/>
    <property type="match status" value="2"/>
</dbReference>
<reference evidence="5" key="1">
    <citation type="submission" date="2024-05" db="EMBL/GenBank/DDBJ databases">
        <title>Alkalihalobacillus sp. strain MEB203 novel alkaliphilic bacterium from Lonar Lake, India.</title>
        <authorList>
            <person name="Joshi A."/>
            <person name="Thite S."/>
            <person name="Mengade P."/>
        </authorList>
    </citation>
    <scope>NUCLEOTIDE SEQUENCE</scope>
    <source>
        <strain evidence="5">MEB 203</strain>
    </source>
</reference>
<dbReference type="InterPro" id="IPR008334">
    <property type="entry name" value="5'-Nucleotdase_C"/>
</dbReference>
<keyword evidence="6" id="KW-1185">Reference proteome</keyword>